<dbReference type="HOGENOM" id="CLU_039613_6_5_5"/>
<dbReference type="Gene3D" id="1.10.10.10">
    <property type="entry name" value="Winged helix-like DNA-binding domain superfamily/Winged helix DNA-binding domain"/>
    <property type="match status" value="1"/>
</dbReference>
<organism evidence="7 8">
    <name type="scientific">Azorhizobium caulinodans (strain ATCC 43989 / DSM 5975 / JCM 20966 / LMG 6465 / NBRC 14845 / NCIMB 13405 / ORS 571)</name>
    <dbReference type="NCBI Taxonomy" id="438753"/>
    <lineage>
        <taxon>Bacteria</taxon>
        <taxon>Pseudomonadati</taxon>
        <taxon>Pseudomonadota</taxon>
        <taxon>Alphaproteobacteria</taxon>
        <taxon>Hyphomicrobiales</taxon>
        <taxon>Xanthobacteraceae</taxon>
        <taxon>Azorhizobium</taxon>
    </lineage>
</organism>
<dbReference type="Pfam" id="PF03466">
    <property type="entry name" value="LysR_substrate"/>
    <property type="match status" value="1"/>
</dbReference>
<dbReference type="PANTHER" id="PTHR30293">
    <property type="entry name" value="TRANSCRIPTIONAL REGULATORY PROTEIN NAC-RELATED"/>
    <property type="match status" value="1"/>
</dbReference>
<sequence>MDLRQLRYFLGIVEAGSFSKAAQRLHVAQPALSQHVRNMELDLGVELLFRTPQGVTVTEAGETLLRHARAVLAQVAVAREEVIARQAEPEGEVRFGLPGTISERICVPLILEARRRFPKVKLRIAEAMSGFVLDWLREGKIDLGVLYRTVSDRRLGARLVLREDLCLLGPVAPLAPEPRLSKGHVSLAAVGALPLILPSPGHGLRDLLDESAAAAGAELSTVTDLDTYGQIKLLVEAGVGYSILPVAAVRREVDEGRLRTWPIGTPALTRDLHLVHPADRPLGNAVRAVEQLALTILQQQVRDGTWPATLAD</sequence>
<reference evidence="7 8" key="1">
    <citation type="journal article" date="2007" name="Appl. Environ. Microbiol.">
        <title>Rhizobial factors required for stem nodule maturation and maintenance in Sesbania rostrata-Azorhizobium caulinodans ORS571 symbiosis.</title>
        <authorList>
            <person name="Suzuki S."/>
            <person name="Aono T."/>
            <person name="Lee KB."/>
            <person name="Suzuki T."/>
            <person name="Liu CT."/>
            <person name="Miwa H."/>
            <person name="Wakao S."/>
            <person name="Iki T."/>
            <person name="Oyaizu H."/>
        </authorList>
    </citation>
    <scope>NUCLEOTIDE SEQUENCE [LARGE SCALE GENOMIC DNA]</scope>
    <source>
        <strain evidence="8">ATCC 43989 / DSM 5975 / JCM 20966 / LMG 6465 / NBRC 14845 / NCIMB 13405 / ORS 571</strain>
    </source>
</reference>
<dbReference type="RefSeq" id="WP_012170372.1">
    <property type="nucleotide sequence ID" value="NC_009937.1"/>
</dbReference>
<dbReference type="AlphaFoldDB" id="A8I2B2"/>
<keyword evidence="4" id="KW-0010">Activator</keyword>
<dbReference type="GO" id="GO:2000142">
    <property type="term" value="P:regulation of DNA-templated transcription initiation"/>
    <property type="evidence" value="ECO:0007669"/>
    <property type="project" value="TreeGrafter"/>
</dbReference>
<dbReference type="InterPro" id="IPR036388">
    <property type="entry name" value="WH-like_DNA-bd_sf"/>
</dbReference>
<evidence type="ECO:0000256" key="2">
    <source>
        <dbReference type="ARBA" id="ARBA00023015"/>
    </source>
</evidence>
<reference evidence="7 8" key="5">
    <citation type="journal article" date="2010" name="Appl. Environ. Microbiol.">
        <title>phrR-like gene praR of Azorhizobium caulinodans ORS571 is essential for symbiosis with Sesbania rostrata and is involved in expression of reb genes.</title>
        <authorList>
            <person name="Akiba N."/>
            <person name="Aono T."/>
            <person name="Toyazaki H."/>
            <person name="Sato S."/>
            <person name="Oyaizu H."/>
        </authorList>
    </citation>
    <scope>NUCLEOTIDE SEQUENCE [LARGE SCALE GENOMIC DNA]</scope>
    <source>
        <strain evidence="8">ATCC 43989 / DSM 5975 / JCM 20966 / LMG 6465 / NBRC 14845 / NCIMB 13405 / ORS 571</strain>
    </source>
</reference>
<evidence type="ECO:0000256" key="1">
    <source>
        <dbReference type="ARBA" id="ARBA00009437"/>
    </source>
</evidence>
<dbReference type="InterPro" id="IPR005119">
    <property type="entry name" value="LysR_subst-bd"/>
</dbReference>
<keyword evidence="5" id="KW-0804">Transcription</keyword>
<keyword evidence="8" id="KW-1185">Reference proteome</keyword>
<dbReference type="GO" id="GO:0003700">
    <property type="term" value="F:DNA-binding transcription factor activity"/>
    <property type="evidence" value="ECO:0007669"/>
    <property type="project" value="InterPro"/>
</dbReference>
<dbReference type="PRINTS" id="PR00039">
    <property type="entry name" value="HTHLYSR"/>
</dbReference>
<reference evidence="8" key="2">
    <citation type="submission" date="2007-04" db="EMBL/GenBank/DDBJ databases">
        <title>Complete genome sequence of the nitrogen-fixing bacterium Azorhizobium caulinodans ORS571.</title>
        <authorList>
            <person name="Lee K.B."/>
            <person name="Backer P.D."/>
            <person name="Aono T."/>
            <person name="Liu C.T."/>
            <person name="Suzuki S."/>
            <person name="Suzuki T."/>
            <person name="Kaneko T."/>
            <person name="Yamada M."/>
            <person name="Tabata S."/>
            <person name="Kupfer D.M."/>
            <person name="Najar F.Z."/>
            <person name="Wiley G.B."/>
            <person name="Roe B."/>
            <person name="Binnewies T."/>
            <person name="Ussery D."/>
            <person name="Vereecke D."/>
            <person name="Gevers D."/>
            <person name="Holsters M."/>
            <person name="Oyaizu H."/>
        </authorList>
    </citation>
    <scope>NUCLEOTIDE SEQUENCE [LARGE SCALE GENOMIC DNA]</scope>
    <source>
        <strain evidence="8">ATCC 43989 / DSM 5975 / JCM 20966 / LMG 6465 / NBRC 14845 / NCIMB 13405 / ORS 571</strain>
    </source>
</reference>
<keyword evidence="2" id="KW-0805">Transcription regulation</keyword>
<dbReference type="SMR" id="A8I2B2"/>
<evidence type="ECO:0000256" key="4">
    <source>
        <dbReference type="ARBA" id="ARBA00023159"/>
    </source>
</evidence>
<dbReference type="GO" id="GO:0003677">
    <property type="term" value="F:DNA binding"/>
    <property type="evidence" value="ECO:0007669"/>
    <property type="project" value="UniProtKB-KW"/>
</dbReference>
<dbReference type="PROSITE" id="PS50931">
    <property type="entry name" value="HTH_LYSR"/>
    <property type="match status" value="1"/>
</dbReference>
<name>A8I2B2_AZOC5</name>
<protein>
    <submittedName>
        <fullName evidence="7">Nac protein</fullName>
    </submittedName>
</protein>
<reference evidence="7 8" key="3">
    <citation type="journal article" date="2008" name="BMC Genomics">
        <title>The genome of the versatile nitrogen fixer Azorhizobium caulinodans ORS571.</title>
        <authorList>
            <person name="Lee KB."/>
            <person name="Backer P.D."/>
            <person name="Aono T."/>
            <person name="Liu CT."/>
            <person name="Suzuki S."/>
            <person name="Suzuki T."/>
            <person name="Kaneko T."/>
            <person name="Yamada M."/>
            <person name="Tabata S."/>
            <person name="Kupfer D.M."/>
            <person name="Najar F.Z."/>
            <person name="Wiley G.B."/>
            <person name="Roe B."/>
            <person name="Binnewies T.T."/>
            <person name="Ussery D.W."/>
            <person name="D'Haeze W."/>
            <person name="Herder J.D."/>
            <person name="Gevers D."/>
            <person name="Vereecke D."/>
            <person name="Holsters M."/>
            <person name="Oyaizu H."/>
        </authorList>
    </citation>
    <scope>NUCLEOTIDE SEQUENCE [LARGE SCALE GENOMIC DNA]</scope>
    <source>
        <strain evidence="8">ATCC 43989 / DSM 5975 / JCM 20966 / LMG 6465 / NBRC 14845 / NCIMB 13405 / ORS 571</strain>
    </source>
</reference>
<evidence type="ECO:0000259" key="6">
    <source>
        <dbReference type="PROSITE" id="PS50931"/>
    </source>
</evidence>
<dbReference type="CDD" id="cd08433">
    <property type="entry name" value="PBP2_Nac"/>
    <property type="match status" value="1"/>
</dbReference>
<reference evidence="7 8" key="4">
    <citation type="journal article" date="2009" name="Appl. Environ. Microbiol.">
        <title>Comparative genome-wide transcriptional profiling of Azorhizobium caulinodans ORS571 grown under free-living and symbiotic conditions.</title>
        <authorList>
            <person name="Tsukada S."/>
            <person name="Aono T."/>
            <person name="Akiba N."/>
            <person name="Lee KB."/>
            <person name="Liu CT."/>
            <person name="Toyazaki H."/>
            <person name="Oyaizu H."/>
        </authorList>
    </citation>
    <scope>NUCLEOTIDE SEQUENCE [LARGE SCALE GENOMIC DNA]</scope>
    <source>
        <strain evidence="8">ATCC 43989 / DSM 5975 / JCM 20966 / LMG 6465 / NBRC 14845 / NCIMB 13405 / ORS 571</strain>
    </source>
</reference>
<reference evidence="7 8" key="6">
    <citation type="journal article" date="2011" name="Appl. Environ. Microbiol.">
        <title>Involvement of the azorhizobial chromosome partition gene (parA) in the onset of bacteroid differentiation during Sesbania rostrata stem nodule development.</title>
        <authorList>
            <person name="Liu CT."/>
            <person name="Lee KB."/>
            <person name="Wang YS."/>
            <person name="Peng MH."/>
            <person name="Lee KT."/>
            <person name="Suzuki S."/>
            <person name="Suzuki T."/>
            <person name="Oyaizu H."/>
        </authorList>
    </citation>
    <scope>NUCLEOTIDE SEQUENCE [LARGE SCALE GENOMIC DNA]</scope>
    <source>
        <strain evidence="8">ATCC 43989 / DSM 5975 / JCM 20966 / LMG 6465 / NBRC 14845 / NCIMB 13405 / ORS 571</strain>
    </source>
</reference>
<dbReference type="Gene3D" id="3.40.190.290">
    <property type="match status" value="1"/>
</dbReference>
<comment type="similarity">
    <text evidence="1">Belongs to the LysR transcriptional regulatory family.</text>
</comment>
<dbReference type="EMBL" id="AP009384">
    <property type="protein sequence ID" value="BAF87842.1"/>
    <property type="molecule type" value="Genomic_DNA"/>
</dbReference>
<dbReference type="KEGG" id="azc:AZC_1844"/>
<dbReference type="eggNOG" id="COG0583">
    <property type="taxonomic scope" value="Bacteria"/>
</dbReference>
<proteinExistence type="inferred from homology"/>
<dbReference type="InterPro" id="IPR036390">
    <property type="entry name" value="WH_DNA-bd_sf"/>
</dbReference>
<evidence type="ECO:0000313" key="8">
    <source>
        <dbReference type="Proteomes" id="UP000000270"/>
    </source>
</evidence>
<evidence type="ECO:0000256" key="3">
    <source>
        <dbReference type="ARBA" id="ARBA00023125"/>
    </source>
</evidence>
<dbReference type="SUPFAM" id="SSF53850">
    <property type="entry name" value="Periplasmic binding protein-like II"/>
    <property type="match status" value="1"/>
</dbReference>
<dbReference type="InterPro" id="IPR000847">
    <property type="entry name" value="LysR_HTH_N"/>
</dbReference>
<dbReference type="SUPFAM" id="SSF46785">
    <property type="entry name" value="Winged helix' DNA-binding domain"/>
    <property type="match status" value="1"/>
</dbReference>
<gene>
    <name evidence="7" type="primary">nac</name>
    <name evidence="7" type="ordered locus">AZC_1844</name>
</gene>
<evidence type="ECO:0000256" key="5">
    <source>
        <dbReference type="ARBA" id="ARBA00023163"/>
    </source>
</evidence>
<accession>A8I2B2</accession>
<dbReference type="FunFam" id="1.10.10.10:FF:000001">
    <property type="entry name" value="LysR family transcriptional regulator"/>
    <property type="match status" value="1"/>
</dbReference>
<dbReference type="PANTHER" id="PTHR30293:SF0">
    <property type="entry name" value="NITROGEN ASSIMILATION REGULATORY PROTEIN NAC"/>
    <property type="match status" value="1"/>
</dbReference>
<dbReference type="Proteomes" id="UP000000270">
    <property type="component" value="Chromosome"/>
</dbReference>
<keyword evidence="3" id="KW-0238">DNA-binding</keyword>
<dbReference type="STRING" id="438753.AZC_1844"/>
<evidence type="ECO:0000313" key="7">
    <source>
        <dbReference type="EMBL" id="BAF87842.1"/>
    </source>
</evidence>
<feature type="domain" description="HTH lysR-type" evidence="6">
    <location>
        <begin position="1"/>
        <end position="58"/>
    </location>
</feature>
<dbReference type="Pfam" id="PF00126">
    <property type="entry name" value="HTH_1"/>
    <property type="match status" value="1"/>
</dbReference>